<protein>
    <recommendedName>
        <fullName evidence="7">Choline transporter-like protein</fullName>
    </recommendedName>
</protein>
<feature type="transmembrane region" description="Helical" evidence="7">
    <location>
        <begin position="219"/>
        <end position="244"/>
    </location>
</feature>
<reference evidence="8" key="1">
    <citation type="submission" date="2022-07" db="EMBL/GenBank/DDBJ databases">
        <title>Genome analysis of Parmales, a sister group of diatoms, reveals the evolutionary specialization of diatoms from phago-mixotrophs to photoautotrophs.</title>
        <authorList>
            <person name="Ban H."/>
            <person name="Sato S."/>
            <person name="Yoshikawa S."/>
            <person name="Kazumasa Y."/>
            <person name="Nakamura Y."/>
            <person name="Ichinomiya M."/>
            <person name="Saitoh K."/>
            <person name="Sato N."/>
            <person name="Blanc-Mathieu R."/>
            <person name="Endo H."/>
            <person name="Kuwata A."/>
            <person name="Ogata H."/>
        </authorList>
    </citation>
    <scope>NUCLEOTIDE SEQUENCE</scope>
</reference>
<feature type="transmembrane region" description="Helical" evidence="7">
    <location>
        <begin position="427"/>
        <end position="447"/>
    </location>
</feature>
<evidence type="ECO:0000313" key="9">
    <source>
        <dbReference type="Proteomes" id="UP001165082"/>
    </source>
</evidence>
<evidence type="ECO:0000256" key="6">
    <source>
        <dbReference type="ARBA" id="ARBA00023180"/>
    </source>
</evidence>
<feature type="transmembrane region" description="Helical" evidence="7">
    <location>
        <begin position="264"/>
        <end position="288"/>
    </location>
</feature>
<dbReference type="AlphaFoldDB" id="A0A9W7AA53"/>
<name>A0A9W7AA53_9STRA</name>
<dbReference type="GO" id="GO:0022857">
    <property type="term" value="F:transmembrane transporter activity"/>
    <property type="evidence" value="ECO:0007669"/>
    <property type="project" value="UniProtKB-UniRule"/>
</dbReference>
<evidence type="ECO:0000256" key="2">
    <source>
        <dbReference type="ARBA" id="ARBA00007168"/>
    </source>
</evidence>
<evidence type="ECO:0000256" key="3">
    <source>
        <dbReference type="ARBA" id="ARBA00022692"/>
    </source>
</evidence>
<feature type="transmembrane region" description="Helical" evidence="7">
    <location>
        <begin position="367"/>
        <end position="400"/>
    </location>
</feature>
<evidence type="ECO:0000256" key="7">
    <source>
        <dbReference type="RuleBase" id="RU368066"/>
    </source>
</evidence>
<comment type="subcellular location">
    <subcellularLocation>
        <location evidence="7">Cell membrane</location>
        <topology evidence="7">Multi-pass membrane protein</topology>
    </subcellularLocation>
    <subcellularLocation>
        <location evidence="1">Membrane</location>
        <topology evidence="1">Multi-pass membrane protein</topology>
    </subcellularLocation>
</comment>
<dbReference type="OrthoDB" id="420519at2759"/>
<feature type="transmembrane region" description="Helical" evidence="7">
    <location>
        <begin position="560"/>
        <end position="580"/>
    </location>
</feature>
<feature type="transmembrane region" description="Helical" evidence="7">
    <location>
        <begin position="300"/>
        <end position="317"/>
    </location>
</feature>
<keyword evidence="5 7" id="KW-0472">Membrane</keyword>
<comment type="caution">
    <text evidence="8">The sequence shown here is derived from an EMBL/GenBank/DDBJ whole genome shotgun (WGS) entry which is preliminary data.</text>
</comment>
<comment type="function">
    <text evidence="7">Choline transporter.</text>
</comment>
<evidence type="ECO:0000256" key="1">
    <source>
        <dbReference type="ARBA" id="ARBA00004141"/>
    </source>
</evidence>
<evidence type="ECO:0000313" key="8">
    <source>
        <dbReference type="EMBL" id="GMH64090.1"/>
    </source>
</evidence>
<feature type="transmembrane region" description="Helical" evidence="7">
    <location>
        <begin position="192"/>
        <end position="212"/>
    </location>
</feature>
<feature type="transmembrane region" description="Helical" evidence="7">
    <location>
        <begin position="323"/>
        <end position="347"/>
    </location>
</feature>
<dbReference type="PANTHER" id="PTHR12385:SF14">
    <property type="entry name" value="CHOLINE TRANSPORTER-LIKE 2"/>
    <property type="match status" value="1"/>
</dbReference>
<dbReference type="PANTHER" id="PTHR12385">
    <property type="entry name" value="CHOLINE TRANSPORTER-LIKE (SLC FAMILY 44)"/>
    <property type="match status" value="1"/>
</dbReference>
<dbReference type="InterPro" id="IPR007603">
    <property type="entry name" value="Choline_transptr-like"/>
</dbReference>
<keyword evidence="6" id="KW-0325">Glycoprotein</keyword>
<evidence type="ECO:0000256" key="4">
    <source>
        <dbReference type="ARBA" id="ARBA00022989"/>
    </source>
</evidence>
<dbReference type="EMBL" id="BRXZ01002526">
    <property type="protein sequence ID" value="GMH64090.1"/>
    <property type="molecule type" value="Genomic_DNA"/>
</dbReference>
<dbReference type="Pfam" id="PF04515">
    <property type="entry name" value="Choline_transpo"/>
    <property type="match status" value="1"/>
</dbReference>
<feature type="transmembrane region" description="Helical" evidence="7">
    <location>
        <begin position="28"/>
        <end position="49"/>
    </location>
</feature>
<gene>
    <name evidence="8" type="ORF">TrRE_jg12886</name>
</gene>
<keyword evidence="3 7" id="KW-0812">Transmembrane</keyword>
<accession>A0A9W7AA53</accession>
<proteinExistence type="inferred from homology"/>
<feature type="transmembrane region" description="Helical" evidence="7">
    <location>
        <begin position="529"/>
        <end position="554"/>
    </location>
</feature>
<keyword evidence="4 7" id="KW-1133">Transmembrane helix</keyword>
<evidence type="ECO:0000256" key="5">
    <source>
        <dbReference type="ARBA" id="ARBA00023136"/>
    </source>
</evidence>
<comment type="similarity">
    <text evidence="2 7">Belongs to the CTL (choline transporter-like) family.</text>
</comment>
<dbReference type="GO" id="GO:0005886">
    <property type="term" value="C:plasma membrane"/>
    <property type="evidence" value="ECO:0007669"/>
    <property type="project" value="UniProtKB-SubCell"/>
</dbReference>
<dbReference type="Proteomes" id="UP001165082">
    <property type="component" value="Unassembled WGS sequence"/>
</dbReference>
<keyword evidence="9" id="KW-1185">Reference proteome</keyword>
<sequence length="670" mass="74045">MAPPSSPSRFRAPPDFEGPITDRRTTDVLFLLLKIGSWAAMTAVAWVAWPQSNFWTVVMPVDYLGQICGQDTMSSLPSLQFTDLSGNGVCTTGCYTGSVITTNPAAWGQSDLTCRYGVTVGASTAAQQLVASSQCMPKYQSINLLNRCIPTSYTTLNTYFDAASGTNFQGTVTDTMNAAEKFASDVWTSAPVLFGCGLGVSFVLAFVFLLILRVPKFAAVVTWTSLLTIPLLIGGVGVFCFTSYQDYKNNSNSTTNPETSWQVTAFQVTAYVCWVVSAIMILFAIAVRKRINLAVKCTKATARAVCAIPLMVFYPLVQLVGFLAYLAVWVFYLCTVVGMGVLTDGVVDINGVQVTYSYYEYTDSAKYSFWFLLFELFWTAQFIIGIGSITLSLGFAKWYFTIEKSTVSSSAFFQSNWVALRYHQGTAAFGSLVIAIVQFIRAIFSYINARIEAMERADPTSSFMPYRTVSKVARACCCVCLWCLEKTIKFVNKNAYVQTAIFGTSFCTSAKHAFELIARNILRIMAMTFVSALTFMLTKIWVILGTVTCTFFALQHLYETTLYSIYGICVLAGVLAWFVADMFTDVMEIGVTTILQCYLADEEILGGIGEYCPHELKNFFDGIHQDSKELWETPAQAGNIRNKGTDESDDEIEVQVNPPIRGYKTTVVTH</sequence>
<organism evidence="8 9">
    <name type="scientific">Triparma retinervis</name>
    <dbReference type="NCBI Taxonomy" id="2557542"/>
    <lineage>
        <taxon>Eukaryota</taxon>
        <taxon>Sar</taxon>
        <taxon>Stramenopiles</taxon>
        <taxon>Ochrophyta</taxon>
        <taxon>Bolidophyceae</taxon>
        <taxon>Parmales</taxon>
        <taxon>Triparmaceae</taxon>
        <taxon>Triparma</taxon>
    </lineage>
</organism>